<protein>
    <submittedName>
        <fullName evidence="1">Uncharacterized protein</fullName>
    </submittedName>
</protein>
<proteinExistence type="predicted"/>
<accession>A0A1Y1BJE6</accession>
<reference evidence="1 2" key="1">
    <citation type="journal article" date="2017" name="Genome Announc.">
        <title>Complete Genome Sequence of Burkholderia stabilis FERMP-21014.</title>
        <authorList>
            <person name="Konishi K."/>
            <person name="Kumagai T."/>
            <person name="Sakasegawa S."/>
            <person name="Tamura T."/>
        </authorList>
    </citation>
    <scope>NUCLEOTIDE SEQUENCE [LARGE SCALE GENOMIC DNA]</scope>
    <source>
        <strain evidence="1 2">FERMP-21014</strain>
    </source>
</reference>
<name>A0A1Y1BJE6_9BURK</name>
<organism evidence="1 2">
    <name type="scientific">Burkholderia stabilis</name>
    <dbReference type="NCBI Taxonomy" id="95485"/>
    <lineage>
        <taxon>Bacteria</taxon>
        <taxon>Pseudomonadati</taxon>
        <taxon>Pseudomonadota</taxon>
        <taxon>Betaproteobacteria</taxon>
        <taxon>Burkholderiales</taxon>
        <taxon>Burkholderiaceae</taxon>
        <taxon>Burkholderia</taxon>
        <taxon>Burkholderia cepacia complex</taxon>
    </lineage>
</organism>
<dbReference type="AlphaFoldDB" id="A0A1Y1BJE6"/>
<dbReference type="Proteomes" id="UP000218432">
    <property type="component" value="Chromosome 1"/>
</dbReference>
<evidence type="ECO:0000313" key="1">
    <source>
        <dbReference type="EMBL" id="BAX60052.1"/>
    </source>
</evidence>
<evidence type="ECO:0000313" key="2">
    <source>
        <dbReference type="Proteomes" id="UP000218432"/>
    </source>
</evidence>
<sequence>MGETGIRGGTHAKNQRLVALVGTTTKAVEYAVQDSADGDALRQRSVIGGSKPFTLQPM</sequence>
<dbReference type="EMBL" id="AP018111">
    <property type="protein sequence ID" value="BAX60052.1"/>
    <property type="molecule type" value="Genomic_DNA"/>
</dbReference>
<gene>
    <name evidence="1" type="ORF">BSFP_028980</name>
</gene>